<keyword evidence="3" id="KW-1134">Transmembrane beta strand</keyword>
<dbReference type="PANTHER" id="PTHR30069:SF29">
    <property type="entry name" value="HEMOGLOBIN AND HEMOGLOBIN-HAPTOGLOBIN-BINDING PROTEIN 1-RELATED"/>
    <property type="match status" value="1"/>
</dbReference>
<evidence type="ECO:0000256" key="2">
    <source>
        <dbReference type="ARBA" id="ARBA00022448"/>
    </source>
</evidence>
<proteinExistence type="predicted"/>
<evidence type="ECO:0000256" key="5">
    <source>
        <dbReference type="ARBA" id="ARBA00022729"/>
    </source>
</evidence>
<dbReference type="SUPFAM" id="SSF56935">
    <property type="entry name" value="Porins"/>
    <property type="match status" value="1"/>
</dbReference>
<keyword evidence="6" id="KW-0472">Membrane</keyword>
<comment type="caution">
    <text evidence="8">The sequence shown here is derived from an EMBL/GenBank/DDBJ whole genome shotgun (WGS) entry which is preliminary data.</text>
</comment>
<dbReference type="Proteomes" id="UP000244956">
    <property type="component" value="Unassembled WGS sequence"/>
</dbReference>
<protein>
    <submittedName>
        <fullName evidence="8">TonB-dependent receptor</fullName>
    </submittedName>
</protein>
<gene>
    <name evidence="8" type="ORF">DDZ16_07025</name>
</gene>
<accession>A0A2U2BAY9</accession>
<evidence type="ECO:0000256" key="6">
    <source>
        <dbReference type="ARBA" id="ARBA00023136"/>
    </source>
</evidence>
<dbReference type="InterPro" id="IPR036942">
    <property type="entry name" value="Beta-barrel_TonB_sf"/>
</dbReference>
<dbReference type="AlphaFoldDB" id="A0A2U2BAY9"/>
<evidence type="ECO:0000256" key="3">
    <source>
        <dbReference type="ARBA" id="ARBA00022452"/>
    </source>
</evidence>
<evidence type="ECO:0000256" key="4">
    <source>
        <dbReference type="ARBA" id="ARBA00022692"/>
    </source>
</evidence>
<dbReference type="InterPro" id="IPR039426">
    <property type="entry name" value="TonB-dep_rcpt-like"/>
</dbReference>
<dbReference type="EMBL" id="QEWP01000004">
    <property type="protein sequence ID" value="PWE00230.1"/>
    <property type="molecule type" value="Genomic_DNA"/>
</dbReference>
<dbReference type="PANTHER" id="PTHR30069">
    <property type="entry name" value="TONB-DEPENDENT OUTER MEMBRANE RECEPTOR"/>
    <property type="match status" value="1"/>
</dbReference>
<evidence type="ECO:0000256" key="1">
    <source>
        <dbReference type="ARBA" id="ARBA00004571"/>
    </source>
</evidence>
<dbReference type="Gene3D" id="2.60.40.1120">
    <property type="entry name" value="Carboxypeptidase-like, regulatory domain"/>
    <property type="match status" value="1"/>
</dbReference>
<evidence type="ECO:0000313" key="8">
    <source>
        <dbReference type="EMBL" id="PWE00230.1"/>
    </source>
</evidence>
<dbReference type="OrthoDB" id="1075473at2"/>
<dbReference type="GO" id="GO:0009279">
    <property type="term" value="C:cell outer membrane"/>
    <property type="evidence" value="ECO:0007669"/>
    <property type="project" value="UniProtKB-SubCell"/>
</dbReference>
<keyword evidence="5" id="KW-0732">Signal</keyword>
<evidence type="ECO:0000256" key="7">
    <source>
        <dbReference type="ARBA" id="ARBA00023237"/>
    </source>
</evidence>
<organism evidence="8 9">
    <name type="scientific">Marinilabilia rubra</name>
    <dbReference type="NCBI Taxonomy" id="2162893"/>
    <lineage>
        <taxon>Bacteria</taxon>
        <taxon>Pseudomonadati</taxon>
        <taxon>Bacteroidota</taxon>
        <taxon>Bacteroidia</taxon>
        <taxon>Marinilabiliales</taxon>
        <taxon>Marinilabiliaceae</taxon>
        <taxon>Marinilabilia</taxon>
    </lineage>
</organism>
<evidence type="ECO:0000313" key="9">
    <source>
        <dbReference type="Proteomes" id="UP000244956"/>
    </source>
</evidence>
<keyword evidence="8" id="KW-0675">Receptor</keyword>
<keyword evidence="2" id="KW-0813">Transport</keyword>
<keyword evidence="7" id="KW-0998">Cell outer membrane</keyword>
<dbReference type="GO" id="GO:0044718">
    <property type="term" value="P:siderophore transmembrane transport"/>
    <property type="evidence" value="ECO:0007669"/>
    <property type="project" value="TreeGrafter"/>
</dbReference>
<reference evidence="8 9" key="1">
    <citation type="submission" date="2018-05" db="EMBL/GenBank/DDBJ databases">
        <title>Marinilabilia rubrum sp. nov., isolated from saltern sediment.</title>
        <authorList>
            <person name="Zhang R."/>
        </authorList>
    </citation>
    <scope>NUCLEOTIDE SEQUENCE [LARGE SCALE GENOMIC DNA]</scope>
    <source>
        <strain evidence="8 9">WTE16</strain>
    </source>
</reference>
<sequence length="703" mass="78379">MIGGVIKGQTMVSGCVADKHTQEPLVGANIIIKGTYDGTITGEDGCFTLEVNERDEFTIVASFLGYQSQEHNFYTGEEEIVLNISLKESSQSLNAVTITAGSFEAGDKKRAAVMSPMDIYTTAGSLGDIGAALKTLPGTQIAPDDGRLLVRGGDASETRVLMDGVLASKPYYSKVPDLPTRGRFAPSLFEGTFFSTGGYSAEYGQALSSVLVLESQGVAFDELTSISLMNIGGELSNTWVGDDRSFSAGAGYYNFGPYNSLVKNNINWDDDVESFNGNLNFRQKGENGGLFKFFASGDYGGQSFWVPSGSGDKLKIDDEGGTLYINSTYHNALSEKTIVKLGGSYTYDDQRMVAGMHHQNTREAVSEGKLKFITQLSNSFKITWGGAWQKSDFNEEYQQTGGEFTWETNFTDHLTSAFAELEWNLNSRMAFRPGLRYEYSSQTEEQKISPRAALAVKTGDKTSFSLAWGHFYQAAQTDFLKYNRDIEMQKAEHFIFGLQTGDLSSRLFRAEVYHKEYDHLVTGEYWSFGEFVPETNNGEGYANGFDLFYRDKQLIKKTDFWISYSYIDSKRKFMDYSEKVVPEFISPHTLNVVAKHFVLPIRSQVGVTWSWNSGRPYHMPGDENFMSRTAPNYSDLGMNLSYLTSILGNYTIIHFSVSNVLERDQVLGYRRVPLEEGESKASLVTISPDVRQFMFLGVFISIN</sequence>
<dbReference type="Pfam" id="PF13715">
    <property type="entry name" value="CarbopepD_reg_2"/>
    <property type="match status" value="1"/>
</dbReference>
<keyword evidence="4" id="KW-0812">Transmembrane</keyword>
<dbReference type="SUPFAM" id="SSF49464">
    <property type="entry name" value="Carboxypeptidase regulatory domain-like"/>
    <property type="match status" value="1"/>
</dbReference>
<dbReference type="GO" id="GO:0015344">
    <property type="term" value="F:siderophore uptake transmembrane transporter activity"/>
    <property type="evidence" value="ECO:0007669"/>
    <property type="project" value="TreeGrafter"/>
</dbReference>
<comment type="subcellular location">
    <subcellularLocation>
        <location evidence="1">Cell outer membrane</location>
        <topology evidence="1">Multi-pass membrane protein</topology>
    </subcellularLocation>
</comment>
<dbReference type="InterPro" id="IPR008969">
    <property type="entry name" value="CarboxyPept-like_regulatory"/>
</dbReference>
<keyword evidence="9" id="KW-1185">Reference proteome</keyword>
<name>A0A2U2BAY9_9BACT</name>
<dbReference type="Gene3D" id="2.40.170.20">
    <property type="entry name" value="TonB-dependent receptor, beta-barrel domain"/>
    <property type="match status" value="1"/>
</dbReference>